<comment type="caution">
    <text evidence="1">The sequence shown here is derived from an EMBL/GenBank/DDBJ whole genome shotgun (WGS) entry which is preliminary data.</text>
</comment>
<sequence length="43" mass="4972">MLTERLNQRMIMTKVLIHAVLDLAKTGRVIATPEHERILEACR</sequence>
<dbReference type="HOGENOM" id="CLU_3231102_0_0_7"/>
<gene>
    <name evidence="1" type="ORF">ETSY1_18935</name>
</gene>
<reference evidence="1 2" key="1">
    <citation type="journal article" date="2014" name="Nature">
        <title>An environmental bacterial taxon with a large and distinct metabolic repertoire.</title>
        <authorList>
            <person name="Wilson M.C."/>
            <person name="Mori T."/>
            <person name="Ruckert C."/>
            <person name="Uria A.R."/>
            <person name="Helf M.J."/>
            <person name="Takada K."/>
            <person name="Gernert C."/>
            <person name="Steffens U.A."/>
            <person name="Heycke N."/>
            <person name="Schmitt S."/>
            <person name="Rinke C."/>
            <person name="Helfrich E.J."/>
            <person name="Brachmann A.O."/>
            <person name="Gurgui C."/>
            <person name="Wakimoto T."/>
            <person name="Kracht M."/>
            <person name="Crusemann M."/>
            <person name="Hentschel U."/>
            <person name="Abe I."/>
            <person name="Matsunaga S."/>
            <person name="Kalinowski J."/>
            <person name="Takeyama H."/>
            <person name="Piel J."/>
        </authorList>
    </citation>
    <scope>NUCLEOTIDE SEQUENCE [LARGE SCALE GENOMIC DNA]</scope>
    <source>
        <strain evidence="2">TSY1</strain>
    </source>
</reference>
<organism evidence="1 2">
    <name type="scientific">Entotheonella factor</name>
    <dbReference type="NCBI Taxonomy" id="1429438"/>
    <lineage>
        <taxon>Bacteria</taxon>
        <taxon>Pseudomonadati</taxon>
        <taxon>Nitrospinota/Tectimicrobiota group</taxon>
        <taxon>Candidatus Tectimicrobiota</taxon>
        <taxon>Candidatus Entotheonellia</taxon>
        <taxon>Candidatus Entotheonellales</taxon>
        <taxon>Candidatus Entotheonellaceae</taxon>
        <taxon>Candidatus Entotheonella</taxon>
    </lineage>
</organism>
<dbReference type="EMBL" id="AZHW01000558">
    <property type="protein sequence ID" value="ETW98404.1"/>
    <property type="molecule type" value="Genomic_DNA"/>
</dbReference>
<keyword evidence="2" id="KW-1185">Reference proteome</keyword>
<evidence type="ECO:0000313" key="2">
    <source>
        <dbReference type="Proteomes" id="UP000019141"/>
    </source>
</evidence>
<proteinExistence type="predicted"/>
<dbReference type="AlphaFoldDB" id="W4LKH3"/>
<name>W4LKH3_ENTF1</name>
<dbReference type="Proteomes" id="UP000019141">
    <property type="component" value="Unassembled WGS sequence"/>
</dbReference>
<protein>
    <submittedName>
        <fullName evidence="1">Uncharacterized protein</fullName>
    </submittedName>
</protein>
<accession>W4LKH3</accession>
<evidence type="ECO:0000313" key="1">
    <source>
        <dbReference type="EMBL" id="ETW98404.1"/>
    </source>
</evidence>